<feature type="non-terminal residue" evidence="1">
    <location>
        <position position="1"/>
    </location>
</feature>
<reference evidence="1" key="1">
    <citation type="journal article" date="2014" name="Front. Microbiol.">
        <title>High frequency of phylogenetically diverse reductive dehalogenase-homologous genes in deep subseafloor sedimentary metagenomes.</title>
        <authorList>
            <person name="Kawai M."/>
            <person name="Futagami T."/>
            <person name="Toyoda A."/>
            <person name="Takaki Y."/>
            <person name="Nishi S."/>
            <person name="Hori S."/>
            <person name="Arai W."/>
            <person name="Tsubouchi T."/>
            <person name="Morono Y."/>
            <person name="Uchiyama I."/>
            <person name="Ito T."/>
            <person name="Fujiyama A."/>
            <person name="Inagaki F."/>
            <person name="Takami H."/>
        </authorList>
    </citation>
    <scope>NUCLEOTIDE SEQUENCE</scope>
    <source>
        <strain evidence="1">Expedition CK06-06</strain>
    </source>
</reference>
<organism evidence="1">
    <name type="scientific">marine sediment metagenome</name>
    <dbReference type="NCBI Taxonomy" id="412755"/>
    <lineage>
        <taxon>unclassified sequences</taxon>
        <taxon>metagenomes</taxon>
        <taxon>ecological metagenomes</taxon>
    </lineage>
</organism>
<dbReference type="EMBL" id="BARW01013380">
    <property type="protein sequence ID" value="GAI79297.1"/>
    <property type="molecule type" value="Genomic_DNA"/>
</dbReference>
<dbReference type="Gene3D" id="3.20.20.150">
    <property type="entry name" value="Divalent-metal-dependent TIM barrel enzymes"/>
    <property type="match status" value="1"/>
</dbReference>
<evidence type="ECO:0000313" key="1">
    <source>
        <dbReference type="EMBL" id="GAI79297.1"/>
    </source>
</evidence>
<dbReference type="AlphaFoldDB" id="X1REZ6"/>
<name>X1REZ6_9ZZZZ</name>
<accession>X1REZ6</accession>
<gene>
    <name evidence="1" type="ORF">S12H4_24571</name>
</gene>
<proteinExistence type="predicted"/>
<sequence length="66" mass="7616">VLDSLRNSYLQTDTGMPPKCNEIYLTIEVFSGTSEIPYDIIQKLEESVLYWRDFIPEDGLTLDELS</sequence>
<comment type="caution">
    <text evidence="1">The sequence shown here is derived from an EMBL/GenBank/DDBJ whole genome shotgun (WGS) entry which is preliminary data.</text>
</comment>
<protein>
    <submittedName>
        <fullName evidence="1">Uncharacterized protein</fullName>
    </submittedName>
</protein>